<evidence type="ECO:0000256" key="1">
    <source>
        <dbReference type="SAM" id="MobiDB-lite"/>
    </source>
</evidence>
<evidence type="ECO:0000313" key="2">
    <source>
        <dbReference type="EnsemblMetazoa" id="XP_038048018.1"/>
    </source>
</evidence>
<evidence type="ECO:0000313" key="3">
    <source>
        <dbReference type="Proteomes" id="UP000887568"/>
    </source>
</evidence>
<dbReference type="EnsemblMetazoa" id="XM_038192090.1">
    <property type="protein sequence ID" value="XP_038048018.1"/>
    <property type="gene ID" value="LOC119722077"/>
</dbReference>
<dbReference type="RefSeq" id="XP_038048017.1">
    <property type="nucleotide sequence ID" value="XM_038192089.1"/>
</dbReference>
<dbReference type="GeneID" id="119722077"/>
<dbReference type="AlphaFoldDB" id="A0A913Z893"/>
<dbReference type="OMA" id="MPGFKYR"/>
<organism evidence="2 3">
    <name type="scientific">Patiria miniata</name>
    <name type="common">Bat star</name>
    <name type="synonym">Asterina miniata</name>
    <dbReference type="NCBI Taxonomy" id="46514"/>
    <lineage>
        <taxon>Eukaryota</taxon>
        <taxon>Metazoa</taxon>
        <taxon>Echinodermata</taxon>
        <taxon>Eleutherozoa</taxon>
        <taxon>Asterozoa</taxon>
        <taxon>Asteroidea</taxon>
        <taxon>Valvatacea</taxon>
        <taxon>Valvatida</taxon>
        <taxon>Asterinidae</taxon>
        <taxon>Patiria</taxon>
    </lineage>
</organism>
<sequence>MTDVDVQFYGSHHLHLNPFDKMPDVEDEVRNIAGSLIAGQTDSADFESEIVRCQERSYFEGLLDGDAPEISTAFYAKEDGPQNGTSPDDSSHSSEEAKLSQPVVRVQGNGIPASYEVRGLRQHEMPVIGMQIDPRIMPGFRYRVRILSGDSTEMTQETPRYQFRGEPLHLLRIGQGYGKRLTFTSESLNDNTNFFWSDTNPSGYGFGIVAVQTGDEMVLTDLARRPIGTGTVEEASPCQLELGTETLDDRDTGKKALVKRVSVIMKVRLRYTCERHGIRSIRASETVIVRGVAQVIKRSGESKAYTKCIEQLELPHLGECLLYLS</sequence>
<accession>A0A913Z893</accession>
<reference evidence="2" key="1">
    <citation type="submission" date="2022-11" db="UniProtKB">
        <authorList>
            <consortium name="EnsemblMetazoa"/>
        </authorList>
    </citation>
    <scope>IDENTIFICATION</scope>
</reference>
<protein>
    <submittedName>
        <fullName evidence="2">Uncharacterized protein</fullName>
    </submittedName>
</protein>
<dbReference type="EnsemblMetazoa" id="XM_038192089.1">
    <property type="protein sequence ID" value="XP_038048017.1"/>
    <property type="gene ID" value="LOC119722077"/>
</dbReference>
<dbReference type="EnsemblMetazoa" id="XM_038192091.1">
    <property type="protein sequence ID" value="XP_038048019.1"/>
    <property type="gene ID" value="LOC119722077"/>
</dbReference>
<dbReference type="RefSeq" id="XP_038048020.1">
    <property type="nucleotide sequence ID" value="XM_038192092.1"/>
</dbReference>
<dbReference type="Proteomes" id="UP000887568">
    <property type="component" value="Unplaced"/>
</dbReference>
<dbReference type="RefSeq" id="XP_038048018.1">
    <property type="nucleotide sequence ID" value="XM_038192090.1"/>
</dbReference>
<proteinExistence type="predicted"/>
<feature type="compositionally biased region" description="Basic and acidic residues" evidence="1">
    <location>
        <begin position="89"/>
        <end position="98"/>
    </location>
</feature>
<dbReference type="RefSeq" id="XP_038048019.1">
    <property type="nucleotide sequence ID" value="XM_038192091.1"/>
</dbReference>
<keyword evidence="3" id="KW-1185">Reference proteome</keyword>
<dbReference type="EnsemblMetazoa" id="XM_038192092.1">
    <property type="protein sequence ID" value="XP_038048020.1"/>
    <property type="gene ID" value="LOC119722077"/>
</dbReference>
<name>A0A913Z893_PATMI</name>
<dbReference type="OrthoDB" id="5953973at2759"/>
<feature type="region of interest" description="Disordered" evidence="1">
    <location>
        <begin position="77"/>
        <end position="101"/>
    </location>
</feature>